<evidence type="ECO:0000313" key="2">
    <source>
        <dbReference type="Proteomes" id="UP000256478"/>
    </source>
</evidence>
<protein>
    <submittedName>
        <fullName evidence="1">Uncharacterized protein</fullName>
    </submittedName>
</protein>
<dbReference type="OrthoDB" id="5592031at2"/>
<comment type="caution">
    <text evidence="1">The sequence shown here is derived from an EMBL/GenBank/DDBJ whole genome shotgun (WGS) entry which is preliminary data.</text>
</comment>
<name>A0A3E0TNX0_9GAMM</name>
<gene>
    <name evidence="1" type="ORF">DXX93_05320</name>
</gene>
<dbReference type="EMBL" id="QUOU01000001">
    <property type="protein sequence ID" value="REL26047.1"/>
    <property type="molecule type" value="Genomic_DNA"/>
</dbReference>
<organism evidence="1 2">
    <name type="scientific">Thalassotalea euphylliae</name>
    <dbReference type="NCBI Taxonomy" id="1655234"/>
    <lineage>
        <taxon>Bacteria</taxon>
        <taxon>Pseudomonadati</taxon>
        <taxon>Pseudomonadota</taxon>
        <taxon>Gammaproteobacteria</taxon>
        <taxon>Alteromonadales</taxon>
        <taxon>Colwelliaceae</taxon>
        <taxon>Thalassotalea</taxon>
    </lineage>
</organism>
<dbReference type="AlphaFoldDB" id="A0A3E0TNX0"/>
<dbReference type="RefSeq" id="WP_116007168.1">
    <property type="nucleotide sequence ID" value="NZ_QUOU01000001.1"/>
</dbReference>
<accession>A0A3E0TNX0</accession>
<sequence>MATEIDQISQVAKEATQVANAFRLGHDAHAGALYAEFIDLFTALLSTHGLTDNQAFHDLLNIMIDAHVKGDKLFLADILQHDIPVILRQHIS</sequence>
<reference evidence="1 2" key="1">
    <citation type="submission" date="2018-08" db="EMBL/GenBank/DDBJ databases">
        <title>Thalassotalea euphylliae genome.</title>
        <authorList>
            <person name="Summers S."/>
            <person name="Rice S.A."/>
            <person name="Freckelton M.L."/>
            <person name="Nedved B.T."/>
            <person name="Hadfield M.G."/>
        </authorList>
    </citation>
    <scope>NUCLEOTIDE SEQUENCE [LARGE SCALE GENOMIC DNA]</scope>
    <source>
        <strain evidence="1 2">H1</strain>
    </source>
</reference>
<evidence type="ECO:0000313" key="1">
    <source>
        <dbReference type="EMBL" id="REL26047.1"/>
    </source>
</evidence>
<proteinExistence type="predicted"/>
<dbReference type="Proteomes" id="UP000256478">
    <property type="component" value="Unassembled WGS sequence"/>
</dbReference>